<dbReference type="EMBL" id="CP073116">
    <property type="protein sequence ID" value="UTG72177.1"/>
    <property type="molecule type" value="Genomic_DNA"/>
</dbReference>
<gene>
    <name evidence="2" type="ORF">KCG56_01460</name>
</gene>
<dbReference type="AlphaFoldDB" id="A0A9X9HYW1"/>
<accession>A0A9X9HYW1</accession>
<keyword evidence="1" id="KW-1133">Transmembrane helix</keyword>
<sequence>MKRYIAPSVCYTLAFALWLLSIYCENRALVLADLKTMTGDDMEGAIRWSNYGSAAFVVSCFVTVIGSWLMPWFKRWERVAFTVSVTLGYALLAWFVTIFIVLIP</sequence>
<feature type="transmembrane region" description="Helical" evidence="1">
    <location>
        <begin position="48"/>
        <end position="69"/>
    </location>
</feature>
<organism evidence="2 3">
    <name type="scientific">Neisseria subflava</name>
    <dbReference type="NCBI Taxonomy" id="28449"/>
    <lineage>
        <taxon>Bacteria</taxon>
        <taxon>Pseudomonadati</taxon>
        <taxon>Pseudomonadota</taxon>
        <taxon>Betaproteobacteria</taxon>
        <taxon>Neisseriales</taxon>
        <taxon>Neisseriaceae</taxon>
        <taxon>Neisseria</taxon>
    </lineage>
</organism>
<proteinExistence type="predicted"/>
<keyword evidence="1" id="KW-0472">Membrane</keyword>
<name>A0A9X9HYW1_NEISU</name>
<protein>
    <submittedName>
        <fullName evidence="2">Uncharacterized protein</fullName>
    </submittedName>
</protein>
<evidence type="ECO:0000256" key="1">
    <source>
        <dbReference type="SAM" id="Phobius"/>
    </source>
</evidence>
<feature type="transmembrane region" description="Helical" evidence="1">
    <location>
        <begin position="81"/>
        <end position="103"/>
    </location>
</feature>
<reference evidence="2" key="1">
    <citation type="submission" date="2021-04" db="EMBL/GenBank/DDBJ databases">
        <title>Characterizing Neisseria spp. as novel respiratory pathobionts in bronchiectasis.</title>
        <authorList>
            <person name="Li L."/>
            <person name="Mac Aogain M."/>
            <person name="Xu T."/>
            <person name="Jaggi T.K."/>
            <person name="Chan L.Y."/>
            <person name="Keir H.R."/>
            <person name="Dicker A.J."/>
            <person name="Qu J."/>
            <person name="Liu Y."/>
            <person name="Chen H.S."/>
            <person name="Koh M.S."/>
            <person name="Ong T.H."/>
            <person name="Lim A.Y.H."/>
            <person name="Abisheganaden J."/>
            <person name="Low T.B."/>
            <person name="Oliver B.G."/>
            <person name="Tan N.S."/>
            <person name="Fang M."/>
            <person name="Chalmers J.D."/>
            <person name="Chotirmall S.H."/>
        </authorList>
    </citation>
    <scope>NUCLEOTIDE SEQUENCE</scope>
    <source>
        <strain evidence="2">TT0073</strain>
    </source>
</reference>
<evidence type="ECO:0000313" key="2">
    <source>
        <dbReference type="EMBL" id="UTG72177.1"/>
    </source>
</evidence>
<dbReference type="Proteomes" id="UP001057305">
    <property type="component" value="Chromosome"/>
</dbReference>
<dbReference type="RefSeq" id="WP_254321665.1">
    <property type="nucleotide sequence ID" value="NZ_CP073116.1"/>
</dbReference>
<keyword evidence="1" id="KW-0812">Transmembrane</keyword>
<evidence type="ECO:0000313" key="3">
    <source>
        <dbReference type="Proteomes" id="UP001057305"/>
    </source>
</evidence>